<dbReference type="EMBL" id="MWDB01000003">
    <property type="protein sequence ID" value="OQB42385.1"/>
    <property type="molecule type" value="Genomic_DNA"/>
</dbReference>
<protein>
    <submittedName>
        <fullName evidence="1">Uncharacterized protein</fullName>
    </submittedName>
</protein>
<name>A0A1V5ZQ19_9BACT</name>
<reference evidence="1" key="1">
    <citation type="submission" date="2017-02" db="EMBL/GenBank/DDBJ databases">
        <title>Delving into the versatile metabolic prowess of the omnipresent phylum Bacteroidetes.</title>
        <authorList>
            <person name="Nobu M.K."/>
            <person name="Mei R."/>
            <person name="Narihiro T."/>
            <person name="Kuroda K."/>
            <person name="Liu W.-T."/>
        </authorList>
    </citation>
    <scope>NUCLEOTIDE SEQUENCE</scope>
    <source>
        <strain evidence="1">ADurb.Bin160</strain>
    </source>
</reference>
<proteinExistence type="predicted"/>
<dbReference type="AlphaFoldDB" id="A0A1V5ZQ19"/>
<dbReference type="Proteomes" id="UP000485621">
    <property type="component" value="Unassembled WGS sequence"/>
</dbReference>
<sequence>MIHEKYSSELGNARNELFAQFLMRIYKEIPNCKIANFSKLKNLQGSNFSQFRKCFLAKLEKIFMVPGNTFDNVTGQFPIGFFIWNCEEKEQFSHIEADVYDKT</sequence>
<comment type="caution">
    <text evidence="1">The sequence shown here is derived from an EMBL/GenBank/DDBJ whole genome shotgun (WGS) entry which is preliminary data.</text>
</comment>
<accession>A0A1V5ZQ19</accession>
<evidence type="ECO:0000313" key="1">
    <source>
        <dbReference type="EMBL" id="OQB42385.1"/>
    </source>
</evidence>
<gene>
    <name evidence="1" type="ORF">BWY04_00264</name>
</gene>
<organism evidence="1">
    <name type="scientific">candidate division CPR1 bacterium ADurb.Bin160</name>
    <dbReference type="NCBI Taxonomy" id="1852826"/>
    <lineage>
        <taxon>Bacteria</taxon>
        <taxon>candidate division CPR1</taxon>
    </lineage>
</organism>